<dbReference type="Proteomes" id="UP000256345">
    <property type="component" value="Unassembled WGS sequence"/>
</dbReference>
<comment type="caution">
    <text evidence="1">The sequence shown here is derived from an EMBL/GenBank/DDBJ whole genome shotgun (WGS) entry which is preliminary data.</text>
</comment>
<organism evidence="1 2">
    <name type="scientific">Archangium gephyra</name>
    <dbReference type="NCBI Taxonomy" id="48"/>
    <lineage>
        <taxon>Bacteria</taxon>
        <taxon>Pseudomonadati</taxon>
        <taxon>Myxococcota</taxon>
        <taxon>Myxococcia</taxon>
        <taxon>Myxococcales</taxon>
        <taxon>Cystobacterineae</taxon>
        <taxon>Archangiaceae</taxon>
        <taxon>Archangium</taxon>
    </lineage>
</organism>
<keyword evidence="2" id="KW-1185">Reference proteome</keyword>
<reference evidence="1 2" key="1">
    <citation type="submission" date="2018-08" db="EMBL/GenBank/DDBJ databases">
        <title>Genomic Encyclopedia of Archaeal and Bacterial Type Strains, Phase II (KMG-II): from individual species to whole genera.</title>
        <authorList>
            <person name="Goeker M."/>
        </authorList>
    </citation>
    <scope>NUCLEOTIDE SEQUENCE [LARGE SCALE GENOMIC DNA]</scope>
    <source>
        <strain evidence="1 2">DSM 2261</strain>
    </source>
</reference>
<evidence type="ECO:0000313" key="1">
    <source>
        <dbReference type="EMBL" id="REG34786.1"/>
    </source>
</evidence>
<gene>
    <name evidence="1" type="ORF">ATI61_103697</name>
</gene>
<proteinExistence type="predicted"/>
<name>A0ABX9K7D0_9BACT</name>
<sequence>MAGWIGLYVDEPDIELLRERLNRDPEIAFILPEGPGHWRAVWQIDDAQGQTMLWHVPGGPLPLLRRGAEKDSLIEDPFAGWTACRAGRDKTVPYFGPSWPSALLLSLFPPGWRGLPRDSIPVSGLGWYGRMMGVSPLPTRRWWQRFGSWIRRRSVRVTRDGPLFEPHADIWAMPAGLRAIQSGMERRYDSYSFG</sequence>
<accession>A0ABX9K7D0</accession>
<dbReference type="EMBL" id="QUMU01000003">
    <property type="protein sequence ID" value="REG34786.1"/>
    <property type="molecule type" value="Genomic_DNA"/>
</dbReference>
<protein>
    <submittedName>
        <fullName evidence="1">Uncharacterized protein</fullName>
    </submittedName>
</protein>
<evidence type="ECO:0000313" key="2">
    <source>
        <dbReference type="Proteomes" id="UP000256345"/>
    </source>
</evidence>